<dbReference type="SUPFAM" id="SSF47323">
    <property type="entry name" value="Anticodon-binding domain of a subclass of class I aminoacyl-tRNA synthetases"/>
    <property type="match status" value="1"/>
</dbReference>
<evidence type="ECO:0000313" key="12">
    <source>
        <dbReference type="EMBL" id="OGZ85275.1"/>
    </source>
</evidence>
<protein>
    <recommendedName>
        <fullName evidence="8">Arginine--tRNA ligase</fullName>
        <ecNumber evidence="8">6.1.1.19</ecNumber>
    </recommendedName>
    <alternativeName>
        <fullName evidence="8">Arginyl-tRNA synthetase</fullName>
        <shortName evidence="8">ArgRS</shortName>
    </alternativeName>
</protein>
<feature type="domain" description="Arginyl tRNA synthetase N-terminal" evidence="11">
    <location>
        <begin position="4"/>
        <end position="92"/>
    </location>
</feature>
<dbReference type="SMART" id="SM01016">
    <property type="entry name" value="Arg_tRNA_synt_N"/>
    <property type="match status" value="1"/>
</dbReference>
<comment type="subunit">
    <text evidence="8">Monomer.</text>
</comment>
<dbReference type="NCBIfam" id="TIGR00456">
    <property type="entry name" value="argS"/>
    <property type="match status" value="1"/>
</dbReference>
<keyword evidence="6 8" id="KW-0030">Aminoacyl-tRNA synthetase</keyword>
<dbReference type="EMBL" id="MHPP01000004">
    <property type="protein sequence ID" value="OGZ85275.1"/>
    <property type="molecule type" value="Genomic_DNA"/>
</dbReference>
<dbReference type="InterPro" id="IPR014729">
    <property type="entry name" value="Rossmann-like_a/b/a_fold"/>
</dbReference>
<evidence type="ECO:0000259" key="11">
    <source>
        <dbReference type="SMART" id="SM01016"/>
    </source>
</evidence>
<dbReference type="PANTHER" id="PTHR11956">
    <property type="entry name" value="ARGINYL-TRNA SYNTHETASE"/>
    <property type="match status" value="1"/>
</dbReference>
<dbReference type="Pfam" id="PF05746">
    <property type="entry name" value="DALR_1"/>
    <property type="match status" value="1"/>
</dbReference>
<dbReference type="SUPFAM" id="SSF52374">
    <property type="entry name" value="Nucleotidylyl transferase"/>
    <property type="match status" value="1"/>
</dbReference>
<dbReference type="Pfam" id="PF03485">
    <property type="entry name" value="Arg_tRNA_synt_N"/>
    <property type="match status" value="1"/>
</dbReference>
<dbReference type="Gene3D" id="3.30.1360.70">
    <property type="entry name" value="Arginyl tRNA synthetase N-terminal domain"/>
    <property type="match status" value="1"/>
</dbReference>
<evidence type="ECO:0000256" key="1">
    <source>
        <dbReference type="ARBA" id="ARBA00005594"/>
    </source>
</evidence>
<dbReference type="HAMAP" id="MF_00123">
    <property type="entry name" value="Arg_tRNA_synth"/>
    <property type="match status" value="1"/>
</dbReference>
<dbReference type="InterPro" id="IPR005148">
    <property type="entry name" value="Arg-tRNA-synth_N"/>
</dbReference>
<evidence type="ECO:0000259" key="10">
    <source>
        <dbReference type="SMART" id="SM00836"/>
    </source>
</evidence>
<reference evidence="12 13" key="1">
    <citation type="journal article" date="2016" name="Nat. Commun.">
        <title>Thousands of microbial genomes shed light on interconnected biogeochemical processes in an aquifer system.</title>
        <authorList>
            <person name="Anantharaman K."/>
            <person name="Brown C.T."/>
            <person name="Hug L.A."/>
            <person name="Sharon I."/>
            <person name="Castelle C.J."/>
            <person name="Probst A.J."/>
            <person name="Thomas B.C."/>
            <person name="Singh A."/>
            <person name="Wilkins M.J."/>
            <person name="Karaoz U."/>
            <person name="Brodie E.L."/>
            <person name="Williams K.H."/>
            <person name="Hubbard S.S."/>
            <person name="Banfield J.F."/>
        </authorList>
    </citation>
    <scope>NUCLEOTIDE SEQUENCE [LARGE SCALE GENOMIC DNA]</scope>
</reference>
<dbReference type="EC" id="6.1.1.19" evidence="8"/>
<evidence type="ECO:0000256" key="4">
    <source>
        <dbReference type="ARBA" id="ARBA00022840"/>
    </source>
</evidence>
<gene>
    <name evidence="8" type="primary">argS</name>
    <name evidence="12" type="ORF">A2401_00870</name>
</gene>
<dbReference type="GO" id="GO:0005524">
    <property type="term" value="F:ATP binding"/>
    <property type="evidence" value="ECO:0007669"/>
    <property type="project" value="UniProtKB-UniRule"/>
</dbReference>
<keyword evidence="4 8" id="KW-0067">ATP-binding</keyword>
<dbReference type="Proteomes" id="UP000177751">
    <property type="component" value="Unassembled WGS sequence"/>
</dbReference>
<keyword evidence="3 8" id="KW-0547">Nucleotide-binding</keyword>
<evidence type="ECO:0000256" key="8">
    <source>
        <dbReference type="HAMAP-Rule" id="MF_00123"/>
    </source>
</evidence>
<dbReference type="GO" id="GO:0005737">
    <property type="term" value="C:cytoplasm"/>
    <property type="evidence" value="ECO:0007669"/>
    <property type="project" value="UniProtKB-SubCell"/>
</dbReference>
<dbReference type="STRING" id="1802229.A2401_00870"/>
<dbReference type="SMART" id="SM00836">
    <property type="entry name" value="DALR_1"/>
    <property type="match status" value="1"/>
</dbReference>
<feature type="short sequence motif" description="'HIGH' region" evidence="8">
    <location>
        <begin position="127"/>
        <end position="137"/>
    </location>
</feature>
<comment type="similarity">
    <text evidence="1 8 9">Belongs to the class-I aminoacyl-tRNA synthetase family.</text>
</comment>
<keyword evidence="2 8" id="KW-0436">Ligase</keyword>
<evidence type="ECO:0000256" key="3">
    <source>
        <dbReference type="ARBA" id="ARBA00022741"/>
    </source>
</evidence>
<name>A0A1G2JDT1_9BACT</name>
<dbReference type="FunFam" id="1.10.730.10:FF:000006">
    <property type="entry name" value="Arginyl-tRNA synthetase 2, mitochondrial"/>
    <property type="match status" value="1"/>
</dbReference>
<evidence type="ECO:0000256" key="7">
    <source>
        <dbReference type="ARBA" id="ARBA00049339"/>
    </source>
</evidence>
<dbReference type="GO" id="GO:0004814">
    <property type="term" value="F:arginine-tRNA ligase activity"/>
    <property type="evidence" value="ECO:0007669"/>
    <property type="project" value="UniProtKB-UniRule"/>
</dbReference>
<dbReference type="AlphaFoldDB" id="A0A1G2JDT1"/>
<dbReference type="InterPro" id="IPR036695">
    <property type="entry name" value="Arg-tRNA-synth_N_sf"/>
</dbReference>
<keyword evidence="5 8" id="KW-0648">Protein biosynthesis</keyword>
<proteinExistence type="inferred from homology"/>
<dbReference type="InterPro" id="IPR035684">
    <property type="entry name" value="ArgRS_core"/>
</dbReference>
<dbReference type="PANTHER" id="PTHR11956:SF5">
    <property type="entry name" value="ARGININE--TRNA LIGASE, CYTOPLASMIC"/>
    <property type="match status" value="1"/>
</dbReference>
<organism evidence="12 13">
    <name type="scientific">Candidatus Staskawiczbacteria bacterium RIFOXYC1_FULL_38_18</name>
    <dbReference type="NCBI Taxonomy" id="1802229"/>
    <lineage>
        <taxon>Bacteria</taxon>
        <taxon>Candidatus Staskawicziibacteriota</taxon>
    </lineage>
</organism>
<dbReference type="InterPro" id="IPR008909">
    <property type="entry name" value="DALR_anticod-bd"/>
</dbReference>
<accession>A0A1G2JDT1</accession>
<dbReference type="Pfam" id="PF00750">
    <property type="entry name" value="tRNA-synt_1d"/>
    <property type="match status" value="1"/>
</dbReference>
<evidence type="ECO:0000256" key="5">
    <source>
        <dbReference type="ARBA" id="ARBA00022917"/>
    </source>
</evidence>
<feature type="domain" description="DALR anticodon binding" evidence="10">
    <location>
        <begin position="448"/>
        <end position="561"/>
    </location>
</feature>
<dbReference type="SUPFAM" id="SSF55190">
    <property type="entry name" value="Arginyl-tRNA synthetase (ArgRS), N-terminal 'additional' domain"/>
    <property type="match status" value="1"/>
</dbReference>
<dbReference type="PRINTS" id="PR01038">
    <property type="entry name" value="TRNASYNTHARG"/>
</dbReference>
<dbReference type="InterPro" id="IPR001278">
    <property type="entry name" value="Arg-tRNA-ligase"/>
</dbReference>
<dbReference type="InterPro" id="IPR009080">
    <property type="entry name" value="tRNAsynth_Ia_anticodon-bd"/>
</dbReference>
<dbReference type="Gene3D" id="1.10.730.10">
    <property type="entry name" value="Isoleucyl-tRNA Synthetase, Domain 1"/>
    <property type="match status" value="1"/>
</dbReference>
<comment type="caution">
    <text evidence="12">The sequence shown here is derived from an EMBL/GenBank/DDBJ whole genome shotgun (WGS) entry which is preliminary data.</text>
</comment>
<evidence type="ECO:0000256" key="9">
    <source>
        <dbReference type="RuleBase" id="RU363038"/>
    </source>
</evidence>
<dbReference type="Gene3D" id="3.40.50.620">
    <property type="entry name" value="HUPs"/>
    <property type="match status" value="1"/>
</dbReference>
<evidence type="ECO:0000256" key="6">
    <source>
        <dbReference type="ARBA" id="ARBA00023146"/>
    </source>
</evidence>
<sequence length="561" mass="63823">MIKDEIKKIIEKAIKDFTGSPALRESALREFSVEIPGDKSHGDYSTNIALILSKKLGKNPREVAEEIKNKIGKNNLFYKIEVAGPGFINFFISDKYFIDTLKNIDKNYGKAEGSERGRKIIIDYTDPNILKEFHIGHLMSNSVGESLSRIFEFEGATVKRVCYQSDVGMGVAKAIWGKIKKENESWGEVYAFGAKAFEESEESKKEIIELNKKIFEKGDTKINKLYDEGKKESLKHFDDIYKKLGTKFDELIFESQVADLGKKIVEKGLKDRIFEKGDNGAVIFKGEKYGLHTRVFINSEGLPTYEAKDLGLAKFKYGGYKYDESVVITANEQNDYFKVMLRAMGEVLPELAKKTKHISHGMLRLPEGKMSSRTGKVITGESLIEKVEELVKEKIKDRELSEKEKNEIVEAVAIGAIKYSVLKQSIGNDIIYDFDKSISFEGDSGPYLQYAYTRANSVLEKAKREGVKASFRKTPKEITRLEKTLSYFPEVIEKSGKEYEPHFLVLYLTELAGIFNNYYAKHKIVDKKDEYSPYRVALTAAFLKTMKNGLWLLGINTLEKM</sequence>
<comment type="catalytic activity">
    <reaction evidence="7 8">
        <text>tRNA(Arg) + L-arginine + ATP = L-arginyl-tRNA(Arg) + AMP + diphosphate</text>
        <dbReference type="Rhea" id="RHEA:20301"/>
        <dbReference type="Rhea" id="RHEA-COMP:9658"/>
        <dbReference type="Rhea" id="RHEA-COMP:9673"/>
        <dbReference type="ChEBI" id="CHEBI:30616"/>
        <dbReference type="ChEBI" id="CHEBI:32682"/>
        <dbReference type="ChEBI" id="CHEBI:33019"/>
        <dbReference type="ChEBI" id="CHEBI:78442"/>
        <dbReference type="ChEBI" id="CHEBI:78513"/>
        <dbReference type="ChEBI" id="CHEBI:456215"/>
        <dbReference type="EC" id="6.1.1.19"/>
    </reaction>
</comment>
<keyword evidence="8" id="KW-0963">Cytoplasm</keyword>
<evidence type="ECO:0000256" key="2">
    <source>
        <dbReference type="ARBA" id="ARBA00022598"/>
    </source>
</evidence>
<dbReference type="GO" id="GO:0006420">
    <property type="term" value="P:arginyl-tRNA aminoacylation"/>
    <property type="evidence" value="ECO:0007669"/>
    <property type="project" value="UniProtKB-UniRule"/>
</dbReference>
<comment type="subcellular location">
    <subcellularLocation>
        <location evidence="8">Cytoplasm</location>
    </subcellularLocation>
</comment>
<evidence type="ECO:0000313" key="13">
    <source>
        <dbReference type="Proteomes" id="UP000177751"/>
    </source>
</evidence>